<dbReference type="HAMAP" id="MF_01805">
    <property type="entry name" value="ScpA"/>
    <property type="match status" value="1"/>
</dbReference>
<sequence length="245" mass="27511">MPLTLVLNDFSGPLDLLWHLIKENKIDIYDIPIAQITEQYIAYLHQMQDRALEVAGDYFVMAASLMALKSRMLLPEPEPIEDDAEPADPRADLVAQLLNYQVYQEAAQSLRDREQERAQMYAKPAATPSAEDQAPLAPGAVKLRELAGAMQKVMNRIQRTEHAIRHIEVESISLDDKVAAIRTHLAQQNQCDFLTLVSMPTVSDVVTTFLALLEMARRGEIMCMQDSIDGELLIYLREEDSASAS</sequence>
<dbReference type="Gene3D" id="6.10.250.2410">
    <property type="match status" value="1"/>
</dbReference>
<dbReference type="Proteomes" id="UP001220377">
    <property type="component" value="Chromosome"/>
</dbReference>
<evidence type="ECO:0000256" key="3">
    <source>
        <dbReference type="HAMAP-Rule" id="MF_01805"/>
    </source>
</evidence>
<evidence type="ECO:0000256" key="4">
    <source>
        <dbReference type="SAM" id="Coils"/>
    </source>
</evidence>
<comment type="subcellular location">
    <subcellularLocation>
        <location evidence="3">Cytoplasm</location>
    </subcellularLocation>
    <text evidence="3">Associated with two foci at the outer edges of the nucleoid region in young cells, and at four foci within both cell halves in older cells.</text>
</comment>
<keyword evidence="1 3" id="KW-0159">Chromosome partition</keyword>
<protein>
    <recommendedName>
        <fullName evidence="2 3">Segregation and condensation protein A</fullName>
    </recommendedName>
</protein>
<accession>A0ABY7WN30</accession>
<dbReference type="Pfam" id="PF02616">
    <property type="entry name" value="SMC_ScpA"/>
    <property type="match status" value="1"/>
</dbReference>
<dbReference type="RefSeq" id="WP_274258473.1">
    <property type="nucleotide sequence ID" value="NZ_CP117884.1"/>
</dbReference>
<dbReference type="InterPro" id="IPR003768">
    <property type="entry name" value="ScpA"/>
</dbReference>
<comment type="subunit">
    <text evidence="3">Component of a cohesin-like complex composed of ScpA, ScpB and the Smc homodimer, in which ScpA and ScpB bind to the head domain of Smc. The presence of the three proteins is required for the association of the complex with DNA.</text>
</comment>
<name>A0ABY7WN30_9LACO</name>
<organism evidence="5 6">
    <name type="scientific">Lacticaseibacillus pabuli</name>
    <dbReference type="NCBI Taxonomy" id="3025672"/>
    <lineage>
        <taxon>Bacteria</taxon>
        <taxon>Bacillati</taxon>
        <taxon>Bacillota</taxon>
        <taxon>Bacilli</taxon>
        <taxon>Lactobacillales</taxon>
        <taxon>Lactobacillaceae</taxon>
        <taxon>Lacticaseibacillus</taxon>
    </lineage>
</organism>
<evidence type="ECO:0000313" key="5">
    <source>
        <dbReference type="EMBL" id="WDF81600.1"/>
    </source>
</evidence>
<keyword evidence="4" id="KW-0175">Coiled coil</keyword>
<keyword evidence="3" id="KW-0963">Cytoplasm</keyword>
<proteinExistence type="inferred from homology"/>
<feature type="coiled-coil region" evidence="4">
    <location>
        <begin position="143"/>
        <end position="170"/>
    </location>
</feature>
<comment type="similarity">
    <text evidence="3">Belongs to the ScpA family.</text>
</comment>
<evidence type="ECO:0000313" key="6">
    <source>
        <dbReference type="Proteomes" id="UP001220377"/>
    </source>
</evidence>
<comment type="function">
    <text evidence="3">Participates in chromosomal partition during cell division. May act via the formation of a condensin-like complex containing Smc and ScpB that pull DNA away from mid-cell into both cell halves.</text>
</comment>
<dbReference type="PANTHER" id="PTHR33969:SF2">
    <property type="entry name" value="SEGREGATION AND CONDENSATION PROTEIN A"/>
    <property type="match status" value="1"/>
</dbReference>
<evidence type="ECO:0000256" key="1">
    <source>
        <dbReference type="ARBA" id="ARBA00022829"/>
    </source>
</evidence>
<keyword evidence="3" id="KW-0132">Cell division</keyword>
<keyword evidence="6" id="KW-1185">Reference proteome</keyword>
<evidence type="ECO:0000256" key="2">
    <source>
        <dbReference type="ARBA" id="ARBA00044777"/>
    </source>
</evidence>
<gene>
    <name evidence="3" type="primary">scpA</name>
    <name evidence="5" type="ORF">PQ472_06595</name>
</gene>
<keyword evidence="3" id="KW-0131">Cell cycle</keyword>
<dbReference type="Gene3D" id="1.10.10.580">
    <property type="entry name" value="Structural maintenance of chromosome 1. Chain E"/>
    <property type="match status" value="1"/>
</dbReference>
<dbReference type="EMBL" id="CP117884">
    <property type="protein sequence ID" value="WDF81600.1"/>
    <property type="molecule type" value="Genomic_DNA"/>
</dbReference>
<dbReference type="InterPro" id="IPR023093">
    <property type="entry name" value="ScpA-like_C"/>
</dbReference>
<reference evidence="5 6" key="1">
    <citation type="submission" date="2023-02" db="EMBL/GenBank/DDBJ databases">
        <title>Genome sequence of Lacticaseibacillus sp. KACC 23028.</title>
        <authorList>
            <person name="Kim S."/>
            <person name="Heo J."/>
            <person name="Kwon S.-W."/>
        </authorList>
    </citation>
    <scope>NUCLEOTIDE SEQUENCE [LARGE SCALE GENOMIC DNA]</scope>
    <source>
        <strain evidence="5 6">KACC 23028</strain>
    </source>
</reference>
<dbReference type="PANTHER" id="PTHR33969">
    <property type="entry name" value="SEGREGATION AND CONDENSATION PROTEIN A"/>
    <property type="match status" value="1"/>
</dbReference>